<keyword evidence="8" id="KW-0472">Membrane</keyword>
<dbReference type="GO" id="GO:0000155">
    <property type="term" value="F:phosphorelay sensor kinase activity"/>
    <property type="evidence" value="ECO:0007669"/>
    <property type="project" value="InterPro"/>
</dbReference>
<organism evidence="11 12">
    <name type="scientific">Rippkaea orientalis (strain PCC 8801 / RF-1)</name>
    <name type="common">Cyanothece sp. (strain PCC 8801)</name>
    <dbReference type="NCBI Taxonomy" id="41431"/>
    <lineage>
        <taxon>Bacteria</taxon>
        <taxon>Bacillati</taxon>
        <taxon>Cyanobacteriota</taxon>
        <taxon>Cyanophyceae</taxon>
        <taxon>Oscillatoriophycideae</taxon>
        <taxon>Chroococcales</taxon>
        <taxon>Aphanothecaceae</taxon>
        <taxon>Rippkaea</taxon>
        <taxon>Rippkaea orientalis</taxon>
    </lineage>
</organism>
<dbReference type="InterPro" id="IPR004358">
    <property type="entry name" value="Sig_transdc_His_kin-like_C"/>
</dbReference>
<dbReference type="InterPro" id="IPR036097">
    <property type="entry name" value="HisK_dim/P_sf"/>
</dbReference>
<dbReference type="GO" id="GO:0016020">
    <property type="term" value="C:membrane"/>
    <property type="evidence" value="ECO:0007669"/>
    <property type="project" value="UniProtKB-SubCell"/>
</dbReference>
<accession>B7JVK1</accession>
<proteinExistence type="predicted"/>
<feature type="transmembrane region" description="Helical" evidence="8">
    <location>
        <begin position="12"/>
        <end position="31"/>
    </location>
</feature>
<dbReference type="PROSITE" id="PS50885">
    <property type="entry name" value="HAMP"/>
    <property type="match status" value="1"/>
</dbReference>
<keyword evidence="4" id="KW-0597">Phosphoprotein</keyword>
<dbReference type="PANTHER" id="PTHR43711:SF1">
    <property type="entry name" value="HISTIDINE KINASE 1"/>
    <property type="match status" value="1"/>
</dbReference>
<keyword evidence="8" id="KW-1133">Transmembrane helix</keyword>
<keyword evidence="7" id="KW-0902">Two-component regulatory system</keyword>
<dbReference type="PRINTS" id="PR00344">
    <property type="entry name" value="BCTRLSENSOR"/>
</dbReference>
<dbReference type="Gene3D" id="3.30.565.10">
    <property type="entry name" value="Histidine kinase-like ATPase, C-terminal domain"/>
    <property type="match status" value="1"/>
</dbReference>
<dbReference type="InterPro" id="IPR005467">
    <property type="entry name" value="His_kinase_dom"/>
</dbReference>
<dbReference type="AlphaFoldDB" id="B7JVK1"/>
<sequence>MSKPSLRTRLFLSHLLVMIVGLLSFIIIAKISSPRMFVLRLEQLEKRGFFTVRTARTYLVKGFETAWNNSAIWSVIFGGSAAGLLSYWVSCRIMQPLNQMKEITEKLAEGNLEERMPESDIPELNQLGMSFNYMANSLENVEKRRRELVSDMTHELRTPLTVVRGYLEELADNSIEPSPELYLKLVKETRRLERLIQDLQELSKAEAGYLSITLRPINLIPILIALLEKFSDQILDEGPLLKLDYPKSLPPVLADSDRIEQILVNLIGNAIRYTETGTITIKAWRDRHRVFISVIDTGIGIKPEDLPFVFERFWRADKSRSRYSGGTGIGLAITRRLVELQGGNIEVSSQLGKGSTFTFYLSVA</sequence>
<dbReference type="SUPFAM" id="SSF158472">
    <property type="entry name" value="HAMP domain-like"/>
    <property type="match status" value="1"/>
</dbReference>
<keyword evidence="5 11" id="KW-0808">Transferase</keyword>
<dbReference type="CDD" id="cd16922">
    <property type="entry name" value="HATPase_EvgS-ArcB-TorS-like"/>
    <property type="match status" value="1"/>
</dbReference>
<gene>
    <name evidence="11" type="ordered locus">PCC8801_0476</name>
</gene>
<comment type="catalytic activity">
    <reaction evidence="1">
        <text>ATP + protein L-histidine = ADP + protein N-phospho-L-histidine.</text>
        <dbReference type="EC" id="2.7.13.3"/>
    </reaction>
</comment>
<dbReference type="InterPro" id="IPR003661">
    <property type="entry name" value="HisK_dim/P_dom"/>
</dbReference>
<dbReference type="InterPro" id="IPR003660">
    <property type="entry name" value="HAMP_dom"/>
</dbReference>
<evidence type="ECO:0000256" key="3">
    <source>
        <dbReference type="ARBA" id="ARBA00012438"/>
    </source>
</evidence>
<evidence type="ECO:0000256" key="5">
    <source>
        <dbReference type="ARBA" id="ARBA00022679"/>
    </source>
</evidence>
<evidence type="ECO:0000256" key="4">
    <source>
        <dbReference type="ARBA" id="ARBA00022553"/>
    </source>
</evidence>
<dbReference type="SUPFAM" id="SSF47384">
    <property type="entry name" value="Homodimeric domain of signal transducing histidine kinase"/>
    <property type="match status" value="1"/>
</dbReference>
<comment type="subcellular location">
    <subcellularLocation>
        <location evidence="2">Membrane</location>
    </subcellularLocation>
</comment>
<dbReference type="OrthoDB" id="9763461at2"/>
<dbReference type="SMART" id="SM00304">
    <property type="entry name" value="HAMP"/>
    <property type="match status" value="1"/>
</dbReference>
<evidence type="ECO:0000313" key="12">
    <source>
        <dbReference type="Proteomes" id="UP000008204"/>
    </source>
</evidence>
<feature type="domain" description="Histidine kinase" evidence="9">
    <location>
        <begin position="151"/>
        <end position="364"/>
    </location>
</feature>
<keyword evidence="12" id="KW-1185">Reference proteome</keyword>
<name>B7JVK1_RIPO1</name>
<dbReference type="InterPro" id="IPR003594">
    <property type="entry name" value="HATPase_dom"/>
</dbReference>
<evidence type="ECO:0000256" key="8">
    <source>
        <dbReference type="SAM" id="Phobius"/>
    </source>
</evidence>
<keyword evidence="8" id="KW-0812">Transmembrane</keyword>
<dbReference type="HOGENOM" id="CLU_000445_89_3_3"/>
<feature type="transmembrane region" description="Helical" evidence="8">
    <location>
        <begin position="71"/>
        <end position="91"/>
    </location>
</feature>
<evidence type="ECO:0000313" key="11">
    <source>
        <dbReference type="EMBL" id="ACK64572.1"/>
    </source>
</evidence>
<dbReference type="PROSITE" id="PS50109">
    <property type="entry name" value="HIS_KIN"/>
    <property type="match status" value="1"/>
</dbReference>
<evidence type="ECO:0000256" key="6">
    <source>
        <dbReference type="ARBA" id="ARBA00022777"/>
    </source>
</evidence>
<dbReference type="PANTHER" id="PTHR43711">
    <property type="entry name" value="TWO-COMPONENT HISTIDINE KINASE"/>
    <property type="match status" value="1"/>
</dbReference>
<protein>
    <recommendedName>
        <fullName evidence="3">histidine kinase</fullName>
        <ecNumber evidence="3">2.7.13.3</ecNumber>
    </recommendedName>
</protein>
<dbReference type="FunFam" id="3.30.565.10:FF:000006">
    <property type="entry name" value="Sensor histidine kinase WalK"/>
    <property type="match status" value="1"/>
</dbReference>
<dbReference type="eggNOG" id="COG5002">
    <property type="taxonomic scope" value="Bacteria"/>
</dbReference>
<dbReference type="CDD" id="cd00082">
    <property type="entry name" value="HisKA"/>
    <property type="match status" value="1"/>
</dbReference>
<dbReference type="InterPro" id="IPR050736">
    <property type="entry name" value="Sensor_HK_Regulatory"/>
</dbReference>
<dbReference type="Proteomes" id="UP000008204">
    <property type="component" value="Chromosome"/>
</dbReference>
<dbReference type="EMBL" id="CP001287">
    <property type="protein sequence ID" value="ACK64572.1"/>
    <property type="molecule type" value="Genomic_DNA"/>
</dbReference>
<dbReference type="KEGG" id="cyp:PCC8801_0476"/>
<dbReference type="SUPFAM" id="SSF55874">
    <property type="entry name" value="ATPase domain of HSP90 chaperone/DNA topoisomerase II/histidine kinase"/>
    <property type="match status" value="1"/>
</dbReference>
<evidence type="ECO:0000259" key="10">
    <source>
        <dbReference type="PROSITE" id="PS50885"/>
    </source>
</evidence>
<evidence type="ECO:0000259" key="9">
    <source>
        <dbReference type="PROSITE" id="PS50109"/>
    </source>
</evidence>
<reference evidence="12" key="1">
    <citation type="journal article" date="2011" name="MBio">
        <title>Novel metabolic attributes of the genus Cyanothece, comprising a group of unicellular nitrogen-fixing Cyanobacteria.</title>
        <authorList>
            <person name="Bandyopadhyay A."/>
            <person name="Elvitigala T."/>
            <person name="Welsh E."/>
            <person name="Stockel J."/>
            <person name="Liberton M."/>
            <person name="Min H."/>
            <person name="Sherman L.A."/>
            <person name="Pakrasi H.B."/>
        </authorList>
    </citation>
    <scope>NUCLEOTIDE SEQUENCE [LARGE SCALE GENOMIC DNA]</scope>
    <source>
        <strain evidence="12">PCC 8801</strain>
    </source>
</reference>
<evidence type="ECO:0000256" key="2">
    <source>
        <dbReference type="ARBA" id="ARBA00004370"/>
    </source>
</evidence>
<evidence type="ECO:0000256" key="7">
    <source>
        <dbReference type="ARBA" id="ARBA00023012"/>
    </source>
</evidence>
<dbReference type="EC" id="2.7.13.3" evidence="3"/>
<dbReference type="Gene3D" id="6.10.340.10">
    <property type="match status" value="1"/>
</dbReference>
<keyword evidence="6 11" id="KW-0418">Kinase</keyword>
<dbReference type="Pfam" id="PF00672">
    <property type="entry name" value="HAMP"/>
    <property type="match status" value="1"/>
</dbReference>
<dbReference type="Gene3D" id="1.10.287.130">
    <property type="match status" value="1"/>
</dbReference>
<feature type="domain" description="HAMP" evidence="10">
    <location>
        <begin position="91"/>
        <end position="143"/>
    </location>
</feature>
<dbReference type="Pfam" id="PF00512">
    <property type="entry name" value="HisKA"/>
    <property type="match status" value="1"/>
</dbReference>
<dbReference type="SMART" id="SM00387">
    <property type="entry name" value="HATPase_c"/>
    <property type="match status" value="1"/>
</dbReference>
<dbReference type="CDD" id="cd06225">
    <property type="entry name" value="HAMP"/>
    <property type="match status" value="1"/>
</dbReference>
<evidence type="ECO:0000256" key="1">
    <source>
        <dbReference type="ARBA" id="ARBA00000085"/>
    </source>
</evidence>
<dbReference type="InterPro" id="IPR036890">
    <property type="entry name" value="HATPase_C_sf"/>
</dbReference>
<dbReference type="SMART" id="SM00388">
    <property type="entry name" value="HisKA"/>
    <property type="match status" value="1"/>
</dbReference>
<dbReference type="STRING" id="41431.PCC8801_0476"/>
<dbReference type="Pfam" id="PF02518">
    <property type="entry name" value="HATPase_c"/>
    <property type="match status" value="1"/>
</dbReference>
<dbReference type="RefSeq" id="WP_012593849.1">
    <property type="nucleotide sequence ID" value="NC_011726.1"/>
</dbReference>